<dbReference type="GO" id="GO:0005315">
    <property type="term" value="F:phosphate transmembrane transporter activity"/>
    <property type="evidence" value="ECO:0007669"/>
    <property type="project" value="InterPro"/>
</dbReference>
<dbReference type="InterPro" id="IPR044677">
    <property type="entry name" value="SLC25A3/Pic2/Mir1-like"/>
</dbReference>
<keyword evidence="7" id="KW-0809">Transit peptide</keyword>
<protein>
    <submittedName>
        <fullName evidence="14">Uncharacterized protein</fullName>
    </submittedName>
</protein>
<dbReference type="GO" id="GO:0005743">
    <property type="term" value="C:mitochondrial inner membrane"/>
    <property type="evidence" value="ECO:0007669"/>
    <property type="project" value="UniProtKB-SubCell"/>
</dbReference>
<evidence type="ECO:0000256" key="5">
    <source>
        <dbReference type="ARBA" id="ARBA00022737"/>
    </source>
</evidence>
<dbReference type="Proteomes" id="UP000811246">
    <property type="component" value="Chromosome 11"/>
</dbReference>
<evidence type="ECO:0000256" key="12">
    <source>
        <dbReference type="PROSITE-ProRule" id="PRU00282"/>
    </source>
</evidence>
<evidence type="ECO:0000313" key="15">
    <source>
        <dbReference type="Proteomes" id="UP000811246"/>
    </source>
</evidence>
<evidence type="ECO:0000256" key="7">
    <source>
        <dbReference type="ARBA" id="ARBA00022946"/>
    </source>
</evidence>
<keyword evidence="4 12" id="KW-0812">Transmembrane</keyword>
<comment type="subcellular location">
    <subcellularLocation>
        <location evidence="1">Mitochondrion inner membrane</location>
        <topology evidence="1">Multi-pass membrane protein</topology>
    </subcellularLocation>
</comment>
<evidence type="ECO:0000256" key="8">
    <source>
        <dbReference type="ARBA" id="ARBA00022989"/>
    </source>
</evidence>
<dbReference type="GO" id="GO:1990547">
    <property type="term" value="P:mitochondrial phosphate ion transmembrane transport"/>
    <property type="evidence" value="ECO:0007669"/>
    <property type="project" value="InterPro"/>
</dbReference>
<accession>A0A922IYF1</accession>
<feature type="repeat" description="Solcar" evidence="12">
    <location>
        <begin position="70"/>
        <end position="154"/>
    </location>
</feature>
<gene>
    <name evidence="14" type="ORF">I3842_11G001400</name>
</gene>
<evidence type="ECO:0000256" key="4">
    <source>
        <dbReference type="ARBA" id="ARBA00022692"/>
    </source>
</evidence>
<sequence length="369" mass="39618">MSIPNESRKSFIPSFLYSSPSLSKKTSLFDLETLATTRVTNSHGQPPISSSSKSFVVPAPKEKIKMYSPAFYAACTAGGTLACGLTHTALTPLDVVKCNMQIDPAKYKSISSGFGILLKEEGVRGFFRGWAPTFLGYSAQGACKYGLYEFFKKYYSDIAGPEYATKYKTLIYLAGSASAEVIADVALCPMEAVKVRVQTQPGFARGLSDGLPKFIKSEGALGLYKGLVPLWGRQIPYTMMKFASFETIVEMLYKHAIPTPKDQCSKSFQLGVSFAGGYVAGILCAVVSHPADNLVSFLNNAKGATVGDAVKNLGLWGLFTRGLPLRIVMIGTLTGLQWGIYDSFKVFVGFPTTGGVSPAPVAATELAKV</sequence>
<comment type="function">
    <text evidence="11">Transport of phosphate groups from the cytosol to the mitochondrial matrix. Mediates salt stress tolerance through an ATP-dependent pathway and via modulation of the gibberellin metabolism.</text>
</comment>
<dbReference type="PROSITE" id="PS50920">
    <property type="entry name" value="SOLCAR"/>
    <property type="match status" value="3"/>
</dbReference>
<keyword evidence="8" id="KW-1133">Transmembrane helix</keyword>
<dbReference type="InterPro" id="IPR018108">
    <property type="entry name" value="MCP_transmembrane"/>
</dbReference>
<comment type="similarity">
    <text evidence="2 13">Belongs to the mitochondrial carrier (TC 2.A.29) family.</text>
</comment>
<keyword evidence="10 12" id="KW-0472">Membrane</keyword>
<reference evidence="14" key="1">
    <citation type="submission" date="2021-01" db="EMBL/GenBank/DDBJ databases">
        <authorList>
            <person name="Lovell J.T."/>
            <person name="Bentley N."/>
            <person name="Bhattarai G."/>
            <person name="Jenkins J.W."/>
            <person name="Sreedasyam A."/>
            <person name="Alarcon Y."/>
            <person name="Bock C."/>
            <person name="Boston L."/>
            <person name="Carlson J."/>
            <person name="Cervantes K."/>
            <person name="Clermont K."/>
            <person name="Krom N."/>
            <person name="Kubenka K."/>
            <person name="Mamidi S."/>
            <person name="Mattison C."/>
            <person name="Monteros M."/>
            <person name="Pisani C."/>
            <person name="Plott C."/>
            <person name="Rajasekar S."/>
            <person name="Rhein H.S."/>
            <person name="Rohla C."/>
            <person name="Song M."/>
            <person name="Hilaire R.S."/>
            <person name="Shu S."/>
            <person name="Wells L."/>
            <person name="Wang X."/>
            <person name="Webber J."/>
            <person name="Heerema R.J."/>
            <person name="Klein P."/>
            <person name="Conner P."/>
            <person name="Grauke L."/>
            <person name="Grimwood J."/>
            <person name="Schmutz J."/>
            <person name="Randall J.J."/>
        </authorList>
    </citation>
    <scope>NUCLEOTIDE SEQUENCE</scope>
    <source>
        <tissue evidence="14">Leaf</tissue>
    </source>
</reference>
<dbReference type="FunFam" id="1.50.40.10:FF:000012">
    <property type="entry name" value="Phosphate carrier protein, mitochondrial"/>
    <property type="match status" value="1"/>
</dbReference>
<evidence type="ECO:0000256" key="9">
    <source>
        <dbReference type="ARBA" id="ARBA00023128"/>
    </source>
</evidence>
<dbReference type="PANTHER" id="PTHR45671">
    <property type="entry name" value="SOLUTE CARRIER FAMILY 25 (MITOCHONDRIAL CARRIER PHOSPHATE CARRIER), MEMBER 3, LIKE-RELATED-RELATED"/>
    <property type="match status" value="1"/>
</dbReference>
<keyword evidence="9" id="KW-0496">Mitochondrion</keyword>
<keyword evidence="3 13" id="KW-0813">Transport</keyword>
<evidence type="ECO:0000256" key="1">
    <source>
        <dbReference type="ARBA" id="ARBA00004448"/>
    </source>
</evidence>
<evidence type="ECO:0000256" key="3">
    <source>
        <dbReference type="ARBA" id="ARBA00022448"/>
    </source>
</evidence>
<evidence type="ECO:0000256" key="6">
    <source>
        <dbReference type="ARBA" id="ARBA00022792"/>
    </source>
</evidence>
<evidence type="ECO:0000256" key="13">
    <source>
        <dbReference type="RuleBase" id="RU000488"/>
    </source>
</evidence>
<dbReference type="Pfam" id="PF00153">
    <property type="entry name" value="Mito_carr"/>
    <property type="match status" value="2"/>
</dbReference>
<keyword evidence="6" id="KW-0999">Mitochondrion inner membrane</keyword>
<feature type="repeat" description="Solcar" evidence="12">
    <location>
        <begin position="167"/>
        <end position="251"/>
    </location>
</feature>
<evidence type="ECO:0000313" key="14">
    <source>
        <dbReference type="EMBL" id="KAG6686124.1"/>
    </source>
</evidence>
<dbReference type="EMBL" id="CM031835">
    <property type="protein sequence ID" value="KAG6686124.1"/>
    <property type="molecule type" value="Genomic_DNA"/>
</dbReference>
<evidence type="ECO:0000256" key="10">
    <source>
        <dbReference type="ARBA" id="ARBA00023136"/>
    </source>
</evidence>
<evidence type="ECO:0000256" key="11">
    <source>
        <dbReference type="ARBA" id="ARBA00054871"/>
    </source>
</evidence>
<feature type="repeat" description="Solcar" evidence="12">
    <location>
        <begin position="268"/>
        <end position="347"/>
    </location>
</feature>
<dbReference type="GO" id="GO:0006970">
    <property type="term" value="P:response to osmotic stress"/>
    <property type="evidence" value="ECO:0007669"/>
    <property type="project" value="UniProtKB-ARBA"/>
</dbReference>
<dbReference type="AlphaFoldDB" id="A0A922IYF1"/>
<keyword evidence="5" id="KW-0677">Repeat</keyword>
<name>A0A922IYF1_CARIL</name>
<dbReference type="PANTHER" id="PTHR45671:SF23">
    <property type="entry name" value="OS09G0454600 PROTEIN"/>
    <property type="match status" value="1"/>
</dbReference>
<evidence type="ECO:0000256" key="2">
    <source>
        <dbReference type="ARBA" id="ARBA00006375"/>
    </source>
</evidence>
<dbReference type="GO" id="GO:0003729">
    <property type="term" value="F:mRNA binding"/>
    <property type="evidence" value="ECO:0007669"/>
    <property type="project" value="UniProtKB-ARBA"/>
</dbReference>
<comment type="caution">
    <text evidence="14">The sequence shown here is derived from an EMBL/GenBank/DDBJ whole genome shotgun (WGS) entry which is preliminary data.</text>
</comment>
<organism evidence="14 15">
    <name type="scientific">Carya illinoinensis</name>
    <name type="common">Pecan</name>
    <dbReference type="NCBI Taxonomy" id="32201"/>
    <lineage>
        <taxon>Eukaryota</taxon>
        <taxon>Viridiplantae</taxon>
        <taxon>Streptophyta</taxon>
        <taxon>Embryophyta</taxon>
        <taxon>Tracheophyta</taxon>
        <taxon>Spermatophyta</taxon>
        <taxon>Magnoliopsida</taxon>
        <taxon>eudicotyledons</taxon>
        <taxon>Gunneridae</taxon>
        <taxon>Pentapetalae</taxon>
        <taxon>rosids</taxon>
        <taxon>fabids</taxon>
        <taxon>Fagales</taxon>
        <taxon>Juglandaceae</taxon>
        <taxon>Carya</taxon>
    </lineage>
</organism>
<proteinExistence type="inferred from homology"/>